<dbReference type="GO" id="GO:0000155">
    <property type="term" value="F:phosphorelay sensor kinase activity"/>
    <property type="evidence" value="ECO:0007669"/>
    <property type="project" value="TreeGrafter"/>
</dbReference>
<dbReference type="InterPro" id="IPR036890">
    <property type="entry name" value="HATPase_C_sf"/>
</dbReference>
<keyword evidence="5" id="KW-0902">Two-component regulatory system</keyword>
<dbReference type="SMART" id="SM00387">
    <property type="entry name" value="HATPase_c"/>
    <property type="match status" value="1"/>
</dbReference>
<organism evidence="7 8">
    <name type="scientific">Anaerotruncus colihominis</name>
    <dbReference type="NCBI Taxonomy" id="169435"/>
    <lineage>
        <taxon>Bacteria</taxon>
        <taxon>Bacillati</taxon>
        <taxon>Bacillota</taxon>
        <taxon>Clostridia</taxon>
        <taxon>Eubacteriales</taxon>
        <taxon>Oscillospiraceae</taxon>
        <taxon>Anaerotruncus</taxon>
    </lineage>
</organism>
<protein>
    <recommendedName>
        <fullName evidence="2">histidine kinase</fullName>
        <ecNumber evidence="2">2.7.13.3</ecNumber>
    </recommendedName>
</protein>
<feature type="domain" description="Histidine kinase" evidence="6">
    <location>
        <begin position="128"/>
        <end position="350"/>
    </location>
</feature>
<gene>
    <name evidence="7" type="primary">divL</name>
    <name evidence="7" type="ORF">ERS852551_02018</name>
</gene>
<accession>A0A174RC97</accession>
<sequence>MDGCDDRIFFDQFTALCRDAQLPAALIDRDFNLIWRSHAAGEALPALRLPDGARVLLTGYAPEFICEQVGKNGFFVTAARPDLHLERPVRVSAFPRTTDRFLLTPAGCNASELGTGMRPEGISRTLSSFSNQYRAPMTVIFSMLTLLSRACGPQAGAEDLAHCGEYIGAINQSAFRLLRSCKWITEHMQLSYGLSPNRPSRINLYGHLRELFTAAAAIIEPAGIPVTARIPDGVLPVACDTEKLGLIIGNLLSNACRFTRPGNRITVRVRRQQEAVFVTISDRGLGIPADIQPRVFEAYFSYDHGGSPFAGNGLGLTIARSAAALMGGTLALTSTPGRGTTVICTIPINDSSNAPPAVFSTAADYVSNRFSLLRVALSDSIDCPL</sequence>
<evidence type="ECO:0000256" key="3">
    <source>
        <dbReference type="ARBA" id="ARBA00022553"/>
    </source>
</evidence>
<keyword evidence="3" id="KW-0597">Phosphoprotein</keyword>
<dbReference type="Pfam" id="PF02518">
    <property type="entry name" value="HATPase_c"/>
    <property type="match status" value="1"/>
</dbReference>
<dbReference type="InterPro" id="IPR005467">
    <property type="entry name" value="His_kinase_dom"/>
</dbReference>
<proteinExistence type="predicted"/>
<dbReference type="SUPFAM" id="SSF55874">
    <property type="entry name" value="ATPase domain of HSP90 chaperone/DNA topoisomerase II/histidine kinase"/>
    <property type="match status" value="1"/>
</dbReference>
<evidence type="ECO:0000313" key="7">
    <source>
        <dbReference type="EMBL" id="CUP80938.1"/>
    </source>
</evidence>
<dbReference type="AlphaFoldDB" id="A0A174RC97"/>
<evidence type="ECO:0000256" key="5">
    <source>
        <dbReference type="ARBA" id="ARBA00023012"/>
    </source>
</evidence>
<dbReference type="Gene3D" id="3.30.565.10">
    <property type="entry name" value="Histidine kinase-like ATPase, C-terminal domain"/>
    <property type="match status" value="1"/>
</dbReference>
<dbReference type="PANTHER" id="PTHR43547:SF2">
    <property type="entry name" value="HYBRID SIGNAL TRANSDUCTION HISTIDINE KINASE C"/>
    <property type="match status" value="1"/>
</dbReference>
<dbReference type="RefSeq" id="WP_055245273.1">
    <property type="nucleotide sequence ID" value="NZ_CZBE01000013.1"/>
</dbReference>
<dbReference type="OrthoDB" id="1862624at2"/>
<name>A0A174RC97_9FIRM</name>
<evidence type="ECO:0000256" key="4">
    <source>
        <dbReference type="ARBA" id="ARBA00022777"/>
    </source>
</evidence>
<dbReference type="EMBL" id="CZBE01000013">
    <property type="protein sequence ID" value="CUP80938.1"/>
    <property type="molecule type" value="Genomic_DNA"/>
</dbReference>
<evidence type="ECO:0000259" key="6">
    <source>
        <dbReference type="PROSITE" id="PS50109"/>
    </source>
</evidence>
<evidence type="ECO:0000313" key="8">
    <source>
        <dbReference type="Proteomes" id="UP000095765"/>
    </source>
</evidence>
<dbReference type="InterPro" id="IPR004358">
    <property type="entry name" value="Sig_transdc_His_kin-like_C"/>
</dbReference>
<reference evidence="7 8" key="1">
    <citation type="submission" date="2015-09" db="EMBL/GenBank/DDBJ databases">
        <authorList>
            <consortium name="Pathogen Informatics"/>
        </authorList>
    </citation>
    <scope>NUCLEOTIDE SEQUENCE [LARGE SCALE GENOMIC DNA]</scope>
    <source>
        <strain evidence="7 8">2789STDY5834939</strain>
    </source>
</reference>
<dbReference type="EC" id="2.7.13.3" evidence="2"/>
<evidence type="ECO:0000256" key="2">
    <source>
        <dbReference type="ARBA" id="ARBA00012438"/>
    </source>
</evidence>
<keyword evidence="4" id="KW-0418">Kinase</keyword>
<comment type="catalytic activity">
    <reaction evidence="1">
        <text>ATP + protein L-histidine = ADP + protein N-phospho-L-histidine.</text>
        <dbReference type="EC" id="2.7.13.3"/>
    </reaction>
</comment>
<dbReference type="PROSITE" id="PS50109">
    <property type="entry name" value="HIS_KIN"/>
    <property type="match status" value="1"/>
</dbReference>
<dbReference type="Proteomes" id="UP000095765">
    <property type="component" value="Unassembled WGS sequence"/>
</dbReference>
<keyword evidence="7" id="KW-0808">Transferase</keyword>
<dbReference type="InterPro" id="IPR003594">
    <property type="entry name" value="HATPase_dom"/>
</dbReference>
<dbReference type="PRINTS" id="PR00344">
    <property type="entry name" value="BCTRLSENSOR"/>
</dbReference>
<evidence type="ECO:0000256" key="1">
    <source>
        <dbReference type="ARBA" id="ARBA00000085"/>
    </source>
</evidence>
<dbReference type="PANTHER" id="PTHR43547">
    <property type="entry name" value="TWO-COMPONENT HISTIDINE KINASE"/>
    <property type="match status" value="1"/>
</dbReference>